<gene>
    <name evidence="1" type="ORF">R1flu_003323</name>
</gene>
<proteinExistence type="predicted"/>
<dbReference type="EMBL" id="JBHFFA010000006">
    <property type="protein sequence ID" value="KAL2623118.1"/>
    <property type="molecule type" value="Genomic_DNA"/>
</dbReference>
<comment type="caution">
    <text evidence="1">The sequence shown here is derived from an EMBL/GenBank/DDBJ whole genome shotgun (WGS) entry which is preliminary data.</text>
</comment>
<reference evidence="1 2" key="1">
    <citation type="submission" date="2024-09" db="EMBL/GenBank/DDBJ databases">
        <title>Chromosome-scale assembly of Riccia fluitans.</title>
        <authorList>
            <person name="Paukszto L."/>
            <person name="Sawicki J."/>
            <person name="Karawczyk K."/>
            <person name="Piernik-Szablinska J."/>
            <person name="Szczecinska M."/>
            <person name="Mazdziarz M."/>
        </authorList>
    </citation>
    <scope>NUCLEOTIDE SEQUENCE [LARGE SCALE GENOMIC DNA]</scope>
    <source>
        <strain evidence="1">Rf_01</strain>
        <tissue evidence="1">Aerial parts of the thallus</tissue>
    </source>
</reference>
<protein>
    <submittedName>
        <fullName evidence="1">Uncharacterized protein</fullName>
    </submittedName>
</protein>
<dbReference type="Proteomes" id="UP001605036">
    <property type="component" value="Unassembled WGS sequence"/>
</dbReference>
<name>A0ABD1Y8T9_9MARC</name>
<dbReference type="AlphaFoldDB" id="A0ABD1Y8T9"/>
<evidence type="ECO:0000313" key="2">
    <source>
        <dbReference type="Proteomes" id="UP001605036"/>
    </source>
</evidence>
<accession>A0ABD1Y8T9</accession>
<organism evidence="1 2">
    <name type="scientific">Riccia fluitans</name>
    <dbReference type="NCBI Taxonomy" id="41844"/>
    <lineage>
        <taxon>Eukaryota</taxon>
        <taxon>Viridiplantae</taxon>
        <taxon>Streptophyta</taxon>
        <taxon>Embryophyta</taxon>
        <taxon>Marchantiophyta</taxon>
        <taxon>Marchantiopsida</taxon>
        <taxon>Marchantiidae</taxon>
        <taxon>Marchantiales</taxon>
        <taxon>Ricciaceae</taxon>
        <taxon>Riccia</taxon>
    </lineage>
</organism>
<sequence length="88" mass="9926">MFQMELLAVEDLSDYMTVAADSSQTGEIILVLWVSISANWEQKKLMIVMPSSCSGFVPGSAQNSNELIILGHWSRIGRMQNMYTRLVR</sequence>
<evidence type="ECO:0000313" key="1">
    <source>
        <dbReference type="EMBL" id="KAL2623118.1"/>
    </source>
</evidence>
<keyword evidence="2" id="KW-1185">Reference proteome</keyword>